<protein>
    <recommendedName>
        <fullName evidence="2">C2H2-type domain-containing protein</fullName>
    </recommendedName>
</protein>
<evidence type="ECO:0000313" key="1">
    <source>
        <dbReference type="EMBL" id="JAV66901.1"/>
    </source>
</evidence>
<dbReference type="KEGG" id="ppyr:116169416"/>
<dbReference type="EMBL" id="GEZM01068545">
    <property type="protein sequence ID" value="JAV66901.1"/>
    <property type="molecule type" value="Transcribed_RNA"/>
</dbReference>
<reference evidence="1" key="1">
    <citation type="journal article" date="2016" name="Sci. Rep.">
        <title>Molecular characterization of firefly nuptial gifts: a multi-omics approach sheds light on postcopulatory sexual selection.</title>
        <authorList>
            <person name="Al-Wathiqui N."/>
            <person name="Fallon T.R."/>
            <person name="South A."/>
            <person name="Weng J.K."/>
            <person name="Lewis S.M."/>
        </authorList>
    </citation>
    <scope>NUCLEOTIDE SEQUENCE</scope>
</reference>
<organism evidence="1">
    <name type="scientific">Photinus pyralis</name>
    <name type="common">Common eastern firefly</name>
    <name type="synonym">Lampyris pyralis</name>
    <dbReference type="NCBI Taxonomy" id="7054"/>
    <lineage>
        <taxon>Eukaryota</taxon>
        <taxon>Metazoa</taxon>
        <taxon>Ecdysozoa</taxon>
        <taxon>Arthropoda</taxon>
        <taxon>Hexapoda</taxon>
        <taxon>Insecta</taxon>
        <taxon>Pterygota</taxon>
        <taxon>Neoptera</taxon>
        <taxon>Endopterygota</taxon>
        <taxon>Coleoptera</taxon>
        <taxon>Polyphaga</taxon>
        <taxon>Elateriformia</taxon>
        <taxon>Elateroidea</taxon>
        <taxon>Lampyridae</taxon>
        <taxon>Lampyrinae</taxon>
        <taxon>Photinus</taxon>
    </lineage>
</organism>
<dbReference type="GeneID" id="116169416"/>
<name>A0A1Y1L2B4_PHOPY</name>
<dbReference type="RefSeq" id="XP_031341359.1">
    <property type="nucleotide sequence ID" value="XM_031485499.1"/>
</dbReference>
<accession>A0A1Y1L2B4</accession>
<proteinExistence type="predicted"/>
<dbReference type="OrthoDB" id="6746426at2759"/>
<dbReference type="AlphaFoldDB" id="A0A1Y1L2B4"/>
<evidence type="ECO:0008006" key="2">
    <source>
        <dbReference type="Google" id="ProtNLM"/>
    </source>
</evidence>
<sequence length="446" mass="52121">MNSDELPELRYIHEKESDTEVTLRIIFDAVISGITLEVNRKHLESIINKELNIETNELDIRLTKVLCEAVVYYVGIWTDWEHRNQHHDVWFKRFCEYLTVKTNYIIKNSTEFIEDNGDVVEKETQTNKIDRQKELAPYNIVVGGPPAVLNNLIFTMYNGSIVIKQHIPKPWKDLKLPQFLNWPYVTTEVKLPDISITRANQHQISRFIALEGIPLMRPHFDRINHITRIPEKAENEFKPYSYSYFSHYFGQLNAILQTLPHGNRQRLVELAAIFTEFLKDIKEMKLYKSTMSPYVTVGFNIGKCRYIRSKKMVNSAAQHTHTPINYFEIITPSVDVSLNYFKAKQDCEDTSRVSFKSLNFLAEKLLDPSNSDIAELTFFINNSSVTFKCNLCNESFSGADAYNSATKHFQQLHEGEQLVLCLKCGKQYEVHVLCNQRWFHRCTRHY</sequence>